<feature type="compositionally biased region" description="Polar residues" evidence="1">
    <location>
        <begin position="1"/>
        <end position="10"/>
    </location>
</feature>
<evidence type="ECO:0000313" key="3">
    <source>
        <dbReference type="Proteomes" id="UP000256645"/>
    </source>
</evidence>
<sequence>MRSPRISATVSGAGLAKGSPGHTHDEGDDQIVIDPEVPHPNEFPSRTGSDQDEEAADGKLGPCLNLER</sequence>
<evidence type="ECO:0000256" key="1">
    <source>
        <dbReference type="SAM" id="MobiDB-lite"/>
    </source>
</evidence>
<dbReference type="AlphaFoldDB" id="A0A3D8R798"/>
<dbReference type="EMBL" id="PDLM01000009">
    <property type="protein sequence ID" value="RDW69856.1"/>
    <property type="molecule type" value="Genomic_DNA"/>
</dbReference>
<accession>A0A3D8R798</accession>
<proteinExistence type="predicted"/>
<feature type="region of interest" description="Disordered" evidence="1">
    <location>
        <begin position="1"/>
        <end position="68"/>
    </location>
</feature>
<organism evidence="2 3">
    <name type="scientific">Coleophoma cylindrospora</name>
    <dbReference type="NCBI Taxonomy" id="1849047"/>
    <lineage>
        <taxon>Eukaryota</taxon>
        <taxon>Fungi</taxon>
        <taxon>Dikarya</taxon>
        <taxon>Ascomycota</taxon>
        <taxon>Pezizomycotina</taxon>
        <taxon>Leotiomycetes</taxon>
        <taxon>Helotiales</taxon>
        <taxon>Dermateaceae</taxon>
        <taxon>Coleophoma</taxon>
    </lineage>
</organism>
<keyword evidence="3" id="KW-1185">Reference proteome</keyword>
<protein>
    <submittedName>
        <fullName evidence="2">Uncharacterized protein</fullName>
    </submittedName>
</protein>
<reference evidence="2 3" key="1">
    <citation type="journal article" date="2018" name="IMA Fungus">
        <title>IMA Genome-F 9: Draft genome sequence of Annulohypoxylon stygium, Aspergillus mulundensis, Berkeleyomyces basicola (syn. Thielaviopsis basicola), Ceratocystis smalleyi, two Cercospora beticola strains, Coleophoma cylindrospora, Fusarium fracticaudum, Phialophora cf. hyalina, and Morchella septimelata.</title>
        <authorList>
            <person name="Wingfield B.D."/>
            <person name="Bills G.F."/>
            <person name="Dong Y."/>
            <person name="Huang W."/>
            <person name="Nel W.J."/>
            <person name="Swalarsk-Parry B.S."/>
            <person name="Vaghefi N."/>
            <person name="Wilken P.M."/>
            <person name="An Z."/>
            <person name="de Beer Z.W."/>
            <person name="De Vos L."/>
            <person name="Chen L."/>
            <person name="Duong T.A."/>
            <person name="Gao Y."/>
            <person name="Hammerbacher A."/>
            <person name="Kikkert J.R."/>
            <person name="Li Y."/>
            <person name="Li H."/>
            <person name="Li K."/>
            <person name="Li Q."/>
            <person name="Liu X."/>
            <person name="Ma X."/>
            <person name="Naidoo K."/>
            <person name="Pethybridge S.J."/>
            <person name="Sun J."/>
            <person name="Steenkamp E.T."/>
            <person name="van der Nest M.A."/>
            <person name="van Wyk S."/>
            <person name="Wingfield M.J."/>
            <person name="Xiong C."/>
            <person name="Yue Q."/>
            <person name="Zhang X."/>
        </authorList>
    </citation>
    <scope>NUCLEOTIDE SEQUENCE [LARGE SCALE GENOMIC DNA]</scope>
    <source>
        <strain evidence="2 3">BP6252</strain>
    </source>
</reference>
<dbReference type="Proteomes" id="UP000256645">
    <property type="component" value="Unassembled WGS sequence"/>
</dbReference>
<evidence type="ECO:0000313" key="2">
    <source>
        <dbReference type="EMBL" id="RDW69856.1"/>
    </source>
</evidence>
<name>A0A3D8R798_9HELO</name>
<comment type="caution">
    <text evidence="2">The sequence shown here is derived from an EMBL/GenBank/DDBJ whole genome shotgun (WGS) entry which is preliminary data.</text>
</comment>
<gene>
    <name evidence="2" type="ORF">BP6252_08876</name>
</gene>